<keyword evidence="1 6" id="KW-0597">Phosphoprotein</keyword>
<evidence type="ECO:0000256" key="3">
    <source>
        <dbReference type="ARBA" id="ARBA00023015"/>
    </source>
</evidence>
<dbReference type="PANTHER" id="PTHR48111">
    <property type="entry name" value="REGULATOR OF RPOS"/>
    <property type="match status" value="1"/>
</dbReference>
<name>A0A6N8DK24_RHOAC</name>
<dbReference type="Proteomes" id="UP000439113">
    <property type="component" value="Unassembled WGS sequence"/>
</dbReference>
<dbReference type="InterPro" id="IPR039420">
    <property type="entry name" value="WalR-like"/>
</dbReference>
<evidence type="ECO:0000259" key="8">
    <source>
        <dbReference type="PROSITE" id="PS50110"/>
    </source>
</evidence>
<dbReference type="OrthoDB" id="7554872at2"/>
<keyword evidence="3" id="KW-0805">Transcription regulation</keyword>
<dbReference type="GO" id="GO:0005829">
    <property type="term" value="C:cytosol"/>
    <property type="evidence" value="ECO:0007669"/>
    <property type="project" value="TreeGrafter"/>
</dbReference>
<keyword evidence="2" id="KW-0902">Two-component regulatory system</keyword>
<feature type="domain" description="OmpR/PhoB-type" evidence="9">
    <location>
        <begin position="142"/>
        <end position="236"/>
    </location>
</feature>
<evidence type="ECO:0000256" key="5">
    <source>
        <dbReference type="ARBA" id="ARBA00023163"/>
    </source>
</evidence>
<dbReference type="InterPro" id="IPR001867">
    <property type="entry name" value="OmpR/PhoB-type_DNA-bd"/>
</dbReference>
<dbReference type="CDD" id="cd17574">
    <property type="entry name" value="REC_OmpR"/>
    <property type="match status" value="1"/>
</dbReference>
<dbReference type="InterPro" id="IPR036388">
    <property type="entry name" value="WH-like_DNA-bd_sf"/>
</dbReference>
<protein>
    <submittedName>
        <fullName evidence="10">Response regulator</fullName>
    </submittedName>
</protein>
<feature type="modified residue" description="4-aspartylphosphate" evidence="6">
    <location>
        <position position="62"/>
    </location>
</feature>
<dbReference type="Gene3D" id="1.10.10.10">
    <property type="entry name" value="Winged helix-like DNA-binding domain superfamily/Winged helix DNA-binding domain"/>
    <property type="match status" value="1"/>
</dbReference>
<evidence type="ECO:0000256" key="4">
    <source>
        <dbReference type="ARBA" id="ARBA00023125"/>
    </source>
</evidence>
<dbReference type="SMART" id="SM00448">
    <property type="entry name" value="REC"/>
    <property type="match status" value="1"/>
</dbReference>
<dbReference type="PANTHER" id="PTHR48111:SF4">
    <property type="entry name" value="DNA-BINDING DUAL TRANSCRIPTIONAL REGULATOR OMPR"/>
    <property type="match status" value="1"/>
</dbReference>
<evidence type="ECO:0000256" key="7">
    <source>
        <dbReference type="PROSITE-ProRule" id="PRU01091"/>
    </source>
</evidence>
<feature type="domain" description="Response regulatory" evidence="8">
    <location>
        <begin position="13"/>
        <end position="130"/>
    </location>
</feature>
<evidence type="ECO:0000313" key="10">
    <source>
        <dbReference type="EMBL" id="MTV29591.1"/>
    </source>
</evidence>
<dbReference type="AlphaFoldDB" id="A0A6N8DK24"/>
<dbReference type="Gene3D" id="6.10.250.690">
    <property type="match status" value="1"/>
</dbReference>
<keyword evidence="4 7" id="KW-0238">DNA-binding</keyword>
<evidence type="ECO:0000313" key="11">
    <source>
        <dbReference type="Proteomes" id="UP000439113"/>
    </source>
</evidence>
<comment type="caution">
    <text evidence="10">The sequence shown here is derived from an EMBL/GenBank/DDBJ whole genome shotgun (WGS) entry which is preliminary data.</text>
</comment>
<dbReference type="GO" id="GO:0006355">
    <property type="term" value="P:regulation of DNA-templated transcription"/>
    <property type="evidence" value="ECO:0007669"/>
    <property type="project" value="InterPro"/>
</dbReference>
<sequence length="238" mass="26724">MTEIPTPQDDAPHVLLVDDDRRIRHLLSRVLQREGYRVTTAVSAEDAGAHLKLLHFDLIVLDVMMPGENGYQFAQRLRAEASEIGRAPILMLTARAELEDRIKGLEAGVDDYLAKPYDVRELTLRVAALLRRSRPVATAASPNPARFGDFSFDPDRGELKRGDELIRITERERDMLRILSENPGETVTREALGGGEAGNERTVDVQVNRLRRKIEEDPANPLLLQTVRGIGYRLAAER</sequence>
<dbReference type="GO" id="GO:0032993">
    <property type="term" value="C:protein-DNA complex"/>
    <property type="evidence" value="ECO:0007669"/>
    <property type="project" value="TreeGrafter"/>
</dbReference>
<dbReference type="Pfam" id="PF00072">
    <property type="entry name" value="Response_reg"/>
    <property type="match status" value="1"/>
</dbReference>
<dbReference type="Gene3D" id="3.40.50.2300">
    <property type="match status" value="1"/>
</dbReference>
<dbReference type="CDD" id="cd00383">
    <property type="entry name" value="trans_reg_C"/>
    <property type="match status" value="1"/>
</dbReference>
<dbReference type="InterPro" id="IPR001789">
    <property type="entry name" value="Sig_transdc_resp-reg_receiver"/>
</dbReference>
<dbReference type="GO" id="GO:0000156">
    <property type="term" value="F:phosphorelay response regulator activity"/>
    <property type="evidence" value="ECO:0007669"/>
    <property type="project" value="TreeGrafter"/>
</dbReference>
<dbReference type="SMART" id="SM00862">
    <property type="entry name" value="Trans_reg_C"/>
    <property type="match status" value="1"/>
</dbReference>
<evidence type="ECO:0000259" key="9">
    <source>
        <dbReference type="PROSITE" id="PS51755"/>
    </source>
</evidence>
<keyword evidence="5" id="KW-0804">Transcription</keyword>
<feature type="DNA-binding region" description="OmpR/PhoB-type" evidence="7">
    <location>
        <begin position="142"/>
        <end position="236"/>
    </location>
</feature>
<dbReference type="GO" id="GO:0000976">
    <property type="term" value="F:transcription cis-regulatory region binding"/>
    <property type="evidence" value="ECO:0007669"/>
    <property type="project" value="TreeGrafter"/>
</dbReference>
<dbReference type="EMBL" id="WNKS01000001">
    <property type="protein sequence ID" value="MTV29591.1"/>
    <property type="molecule type" value="Genomic_DNA"/>
</dbReference>
<evidence type="ECO:0000256" key="1">
    <source>
        <dbReference type="ARBA" id="ARBA00022553"/>
    </source>
</evidence>
<dbReference type="SUPFAM" id="SSF52172">
    <property type="entry name" value="CheY-like"/>
    <property type="match status" value="1"/>
</dbReference>
<organism evidence="10 11">
    <name type="scientific">Rhodoblastus acidophilus</name>
    <name type="common">Rhodopseudomonas acidophila</name>
    <dbReference type="NCBI Taxonomy" id="1074"/>
    <lineage>
        <taxon>Bacteria</taxon>
        <taxon>Pseudomonadati</taxon>
        <taxon>Pseudomonadota</taxon>
        <taxon>Alphaproteobacteria</taxon>
        <taxon>Hyphomicrobiales</taxon>
        <taxon>Rhodoblastaceae</taxon>
        <taxon>Rhodoblastus</taxon>
    </lineage>
</organism>
<accession>A0A6N8DK24</accession>
<evidence type="ECO:0000256" key="2">
    <source>
        <dbReference type="ARBA" id="ARBA00023012"/>
    </source>
</evidence>
<dbReference type="PROSITE" id="PS50110">
    <property type="entry name" value="RESPONSE_REGULATORY"/>
    <property type="match status" value="1"/>
</dbReference>
<dbReference type="RefSeq" id="WP_155444251.1">
    <property type="nucleotide sequence ID" value="NZ_JAOQNR010000001.1"/>
</dbReference>
<dbReference type="InterPro" id="IPR011006">
    <property type="entry name" value="CheY-like_superfamily"/>
</dbReference>
<gene>
    <name evidence="10" type="ORF">GJ654_01140</name>
</gene>
<dbReference type="PROSITE" id="PS51755">
    <property type="entry name" value="OMPR_PHOB"/>
    <property type="match status" value="1"/>
</dbReference>
<proteinExistence type="predicted"/>
<evidence type="ECO:0000256" key="6">
    <source>
        <dbReference type="PROSITE-ProRule" id="PRU00169"/>
    </source>
</evidence>
<dbReference type="Pfam" id="PF00486">
    <property type="entry name" value="Trans_reg_C"/>
    <property type="match status" value="1"/>
</dbReference>
<reference evidence="10 11" key="1">
    <citation type="submission" date="2019-11" db="EMBL/GenBank/DDBJ databases">
        <title>Whole-genome sequence of a Rhodoblastus acidophilus DSM 142.</title>
        <authorList>
            <person name="Kyndt J.A."/>
            <person name="Meyer T.E."/>
        </authorList>
    </citation>
    <scope>NUCLEOTIDE SEQUENCE [LARGE SCALE GENOMIC DNA]</scope>
    <source>
        <strain evidence="10 11">DSM 142</strain>
    </source>
</reference>